<feature type="domain" description="Ion transport" evidence="6">
    <location>
        <begin position="26"/>
        <end position="208"/>
    </location>
</feature>
<sequence>MAYVIFSYWVFDVPASFITGYDSGGILEMRFAVVARNYVRGWLIPDIIVLSLDIVIFIVFGVSSSTEGDDSLPSFRIARALRLMRFARLLRLHKMWHLVDDLLDRVKTDSFLLTIKIVRSLAVVLAINHYVSCAFLAMALLFEEQSLTWLVLADLDQVPFTTQYLSALHWSLTQFMPATNNIAPNSATERVFAIFVVLIGLAVFSSFISG</sequence>
<evidence type="ECO:0000259" key="6">
    <source>
        <dbReference type="Pfam" id="PF00520"/>
    </source>
</evidence>
<dbReference type="GO" id="GO:0098855">
    <property type="term" value="C:HCN channel complex"/>
    <property type="evidence" value="ECO:0007669"/>
    <property type="project" value="TreeGrafter"/>
</dbReference>
<protein>
    <submittedName>
        <fullName evidence="7">KCNH6 protein</fullName>
    </submittedName>
</protein>
<reference evidence="7" key="1">
    <citation type="submission" date="2021-02" db="EMBL/GenBank/DDBJ databases">
        <authorList>
            <person name="Dougan E. K."/>
            <person name="Rhodes N."/>
            <person name="Thang M."/>
            <person name="Chan C."/>
        </authorList>
    </citation>
    <scope>NUCLEOTIDE SEQUENCE</scope>
</reference>
<dbReference type="GO" id="GO:0005249">
    <property type="term" value="F:voltage-gated potassium channel activity"/>
    <property type="evidence" value="ECO:0007669"/>
    <property type="project" value="TreeGrafter"/>
</dbReference>
<dbReference type="GO" id="GO:0003254">
    <property type="term" value="P:regulation of membrane depolarization"/>
    <property type="evidence" value="ECO:0007669"/>
    <property type="project" value="TreeGrafter"/>
</dbReference>
<name>A0A812KES9_SYMPI</name>
<feature type="transmembrane region" description="Helical" evidence="5">
    <location>
        <begin position="42"/>
        <end position="62"/>
    </location>
</feature>
<dbReference type="Pfam" id="PF00520">
    <property type="entry name" value="Ion_trans"/>
    <property type="match status" value="1"/>
</dbReference>
<evidence type="ECO:0000256" key="5">
    <source>
        <dbReference type="SAM" id="Phobius"/>
    </source>
</evidence>
<organism evidence="7 8">
    <name type="scientific">Symbiodinium pilosum</name>
    <name type="common">Dinoflagellate</name>
    <dbReference type="NCBI Taxonomy" id="2952"/>
    <lineage>
        <taxon>Eukaryota</taxon>
        <taxon>Sar</taxon>
        <taxon>Alveolata</taxon>
        <taxon>Dinophyceae</taxon>
        <taxon>Suessiales</taxon>
        <taxon>Symbiodiniaceae</taxon>
        <taxon>Symbiodinium</taxon>
    </lineage>
</organism>
<evidence type="ECO:0000313" key="8">
    <source>
        <dbReference type="Proteomes" id="UP000649617"/>
    </source>
</evidence>
<feature type="transmembrane region" description="Helical" evidence="5">
    <location>
        <begin position="191"/>
        <end position="209"/>
    </location>
</feature>
<keyword evidence="3 5" id="KW-1133">Transmembrane helix</keyword>
<evidence type="ECO:0000256" key="3">
    <source>
        <dbReference type="ARBA" id="ARBA00022989"/>
    </source>
</evidence>
<comment type="subcellular location">
    <subcellularLocation>
        <location evidence="1">Membrane</location>
        <topology evidence="1">Multi-pass membrane protein</topology>
    </subcellularLocation>
</comment>
<dbReference type="Proteomes" id="UP000649617">
    <property type="component" value="Unassembled WGS sequence"/>
</dbReference>
<keyword evidence="2 5" id="KW-0812">Transmembrane</keyword>
<keyword evidence="4 5" id="KW-0472">Membrane</keyword>
<dbReference type="AlphaFoldDB" id="A0A812KES9"/>
<feature type="non-terminal residue" evidence="7">
    <location>
        <position position="1"/>
    </location>
</feature>
<dbReference type="GO" id="GO:0035725">
    <property type="term" value="P:sodium ion transmembrane transport"/>
    <property type="evidence" value="ECO:0007669"/>
    <property type="project" value="TreeGrafter"/>
</dbReference>
<evidence type="ECO:0000256" key="4">
    <source>
        <dbReference type="ARBA" id="ARBA00023136"/>
    </source>
</evidence>
<dbReference type="Gene3D" id="1.10.287.70">
    <property type="match status" value="1"/>
</dbReference>
<gene>
    <name evidence="7" type="primary">KCNH6</name>
    <name evidence="7" type="ORF">SPIL2461_LOCUS3005</name>
</gene>
<proteinExistence type="predicted"/>
<keyword evidence="8" id="KW-1185">Reference proteome</keyword>
<dbReference type="PANTHER" id="PTHR45689">
    <property type="entry name" value="I[[H]] CHANNEL, ISOFORM E"/>
    <property type="match status" value="1"/>
</dbReference>
<dbReference type="SUPFAM" id="SSF81324">
    <property type="entry name" value="Voltage-gated potassium channels"/>
    <property type="match status" value="1"/>
</dbReference>
<dbReference type="OrthoDB" id="422353at2759"/>
<dbReference type="EMBL" id="CAJNIZ010003459">
    <property type="protein sequence ID" value="CAE7222718.1"/>
    <property type="molecule type" value="Genomic_DNA"/>
</dbReference>
<evidence type="ECO:0000256" key="1">
    <source>
        <dbReference type="ARBA" id="ARBA00004141"/>
    </source>
</evidence>
<dbReference type="InterPro" id="IPR005821">
    <property type="entry name" value="Ion_trans_dom"/>
</dbReference>
<dbReference type="PANTHER" id="PTHR45689:SF5">
    <property type="entry name" value="I[[H]] CHANNEL, ISOFORM E"/>
    <property type="match status" value="1"/>
</dbReference>
<comment type="caution">
    <text evidence="7">The sequence shown here is derived from an EMBL/GenBank/DDBJ whole genome shotgun (WGS) entry which is preliminary data.</text>
</comment>
<accession>A0A812KES9</accession>
<evidence type="ECO:0000313" key="7">
    <source>
        <dbReference type="EMBL" id="CAE7222718.1"/>
    </source>
</evidence>
<evidence type="ECO:0000256" key="2">
    <source>
        <dbReference type="ARBA" id="ARBA00022692"/>
    </source>
</evidence>
<dbReference type="InterPro" id="IPR051413">
    <property type="entry name" value="K/Na_HCN_channel"/>
</dbReference>
<feature type="transmembrane region" description="Helical" evidence="5">
    <location>
        <begin position="121"/>
        <end position="142"/>
    </location>
</feature>